<dbReference type="Gene3D" id="3.40.50.150">
    <property type="entry name" value="Vaccinia Virus protein VP39"/>
    <property type="match status" value="1"/>
</dbReference>
<evidence type="ECO:0000256" key="4">
    <source>
        <dbReference type="ARBA" id="ARBA00022691"/>
    </source>
</evidence>
<dbReference type="SUPFAM" id="SSF53335">
    <property type="entry name" value="S-adenosyl-L-methionine-dependent methyltransferases"/>
    <property type="match status" value="1"/>
</dbReference>
<feature type="domain" description="SAM-dependent MTase RsmB/NOP-type" evidence="7">
    <location>
        <begin position="130"/>
        <end position="422"/>
    </location>
</feature>
<dbReference type="AlphaFoldDB" id="A0A3S3W0J2"/>
<evidence type="ECO:0000256" key="1">
    <source>
        <dbReference type="ARBA" id="ARBA00007494"/>
    </source>
</evidence>
<feature type="binding site" evidence="6">
    <location>
        <position position="303"/>
    </location>
    <ligand>
        <name>S-adenosyl-L-methionine</name>
        <dbReference type="ChEBI" id="CHEBI:59789"/>
    </ligand>
</feature>
<dbReference type="InterPro" id="IPR029063">
    <property type="entry name" value="SAM-dependent_MTases_sf"/>
</dbReference>
<dbReference type="GO" id="GO:0006355">
    <property type="term" value="P:regulation of DNA-templated transcription"/>
    <property type="evidence" value="ECO:0007669"/>
    <property type="project" value="InterPro"/>
</dbReference>
<protein>
    <submittedName>
        <fullName evidence="8">Methyltransferase domain-containing protein</fullName>
    </submittedName>
</protein>
<feature type="active site" description="Nucleophile" evidence="6">
    <location>
        <position position="356"/>
    </location>
</feature>
<dbReference type="InterPro" id="IPR006027">
    <property type="entry name" value="NusB_RsmB_TIM44"/>
</dbReference>
<feature type="binding site" evidence="6">
    <location>
        <position position="287"/>
    </location>
    <ligand>
        <name>S-adenosyl-L-methionine</name>
        <dbReference type="ChEBI" id="CHEBI:59789"/>
    </ligand>
</feature>
<name>A0A3S3W0J2_9RHOB</name>
<comment type="similarity">
    <text evidence="1 6">Belongs to the class I-like SAM-binding methyltransferase superfamily. RsmB/NOP family.</text>
</comment>
<dbReference type="Pfam" id="PF01189">
    <property type="entry name" value="Methyltr_RsmB-F"/>
    <property type="match status" value="1"/>
</dbReference>
<gene>
    <name evidence="8" type="ORF">EP867_00645</name>
</gene>
<dbReference type="PROSITE" id="PS51686">
    <property type="entry name" value="SAM_MT_RSMB_NOP"/>
    <property type="match status" value="1"/>
</dbReference>
<dbReference type="GO" id="GO:0008173">
    <property type="term" value="F:RNA methyltransferase activity"/>
    <property type="evidence" value="ECO:0007669"/>
    <property type="project" value="InterPro"/>
</dbReference>
<dbReference type="GO" id="GO:0001510">
    <property type="term" value="P:RNA methylation"/>
    <property type="evidence" value="ECO:0007669"/>
    <property type="project" value="InterPro"/>
</dbReference>
<keyword evidence="5 6" id="KW-0694">RNA-binding</keyword>
<dbReference type="InterPro" id="IPR001678">
    <property type="entry name" value="MeTrfase_RsmB-F_NOP2_dom"/>
</dbReference>
<dbReference type="Gene3D" id="1.10.940.10">
    <property type="entry name" value="NusB-like"/>
    <property type="match status" value="1"/>
</dbReference>
<evidence type="ECO:0000256" key="5">
    <source>
        <dbReference type="ARBA" id="ARBA00022884"/>
    </source>
</evidence>
<dbReference type="InterPro" id="IPR049560">
    <property type="entry name" value="MeTrfase_RsmB-F_NOP2_cat"/>
</dbReference>
<dbReference type="InterPro" id="IPR023267">
    <property type="entry name" value="RCMT"/>
</dbReference>
<comment type="caution">
    <text evidence="8">The sequence shown here is derived from an EMBL/GenBank/DDBJ whole genome shotgun (WGS) entry which is preliminary data.</text>
</comment>
<evidence type="ECO:0000256" key="3">
    <source>
        <dbReference type="ARBA" id="ARBA00022679"/>
    </source>
</evidence>
<dbReference type="EMBL" id="SBLC01000001">
    <property type="protein sequence ID" value="RWY45567.1"/>
    <property type="molecule type" value="Genomic_DNA"/>
</dbReference>
<evidence type="ECO:0000256" key="6">
    <source>
        <dbReference type="PROSITE-ProRule" id="PRU01023"/>
    </source>
</evidence>
<feature type="binding site" evidence="6">
    <location>
        <position position="261"/>
    </location>
    <ligand>
        <name>S-adenosyl-L-methionine</name>
        <dbReference type="ChEBI" id="CHEBI:59789"/>
    </ligand>
</feature>
<dbReference type="Proteomes" id="UP000287168">
    <property type="component" value="Unassembled WGS sequence"/>
</dbReference>
<dbReference type="PRINTS" id="PR02008">
    <property type="entry name" value="RCMTFAMILY"/>
</dbReference>
<dbReference type="InterPro" id="IPR035926">
    <property type="entry name" value="NusB-like_sf"/>
</dbReference>
<dbReference type="InterPro" id="IPR018314">
    <property type="entry name" value="RsmB/NOL1/NOP2-like_CS"/>
</dbReference>
<accession>A0A3S3W0J2</accession>
<keyword evidence="3 6" id="KW-0808">Transferase</keyword>
<sequence>MAEGQAARRGAVALLQEVTAKGRTIAEILSDAENPLSSLSPQDRARAQRLTLDTLRRIDGCDEVISRQMQRRPGLYVLNILRLATTELSLRPKDAHGIVSEAVNLARGDDRSAQAAGFVNAVLRKVAASNLNFEPQRLPSWLRQPLVQRFGKAAVRAMEVAHMAGAPIDITPKDPARAAELAERLEGELLATGSIRLSAGAQVSALPGFAEGDWWVQDAAAALPAKILAVQPGEKVLDMCAAPGGKTMQMAAAGGIVTALDMSAKRMERLAENLARTGLSAEQVVADALSYGVPNQFDAVLLDAPCSATGTIRRHPELPFIKDPDDMPALTRLQAQMIDHAVHVLKPGGRLVFCTCSLLPEEGEEQMISALSRHKNLQRDQKAVAGWPGAWDAKGGGLRLRPDHLAEAGGMDGFFIAAFRKDL</sequence>
<reference evidence="8 9" key="1">
    <citation type="journal article" date="2015" name="Int. J. Syst. Evol. Microbiol.">
        <title>Gemmobacter intermedius sp. nov., isolated from a white stork (Ciconia ciconia).</title>
        <authorList>
            <person name="Kampfer P."/>
            <person name="Jerzak L."/>
            <person name="Wilharm G."/>
            <person name="Golke J."/>
            <person name="Busse H.J."/>
            <person name="Glaeser S.P."/>
        </authorList>
    </citation>
    <scope>NUCLEOTIDE SEQUENCE [LARGE SCALE GENOMIC DNA]</scope>
    <source>
        <strain evidence="8 9">119/4</strain>
    </source>
</reference>
<feature type="binding site" evidence="6">
    <location>
        <begin position="240"/>
        <end position="246"/>
    </location>
    <ligand>
        <name>S-adenosyl-L-methionine</name>
        <dbReference type="ChEBI" id="CHEBI:59789"/>
    </ligand>
</feature>
<dbReference type="SUPFAM" id="SSF48013">
    <property type="entry name" value="NusB-like"/>
    <property type="match status" value="1"/>
</dbReference>
<dbReference type="RefSeq" id="WP_128486285.1">
    <property type="nucleotide sequence ID" value="NZ_JBHLXB010000011.1"/>
</dbReference>
<evidence type="ECO:0000313" key="9">
    <source>
        <dbReference type="Proteomes" id="UP000287168"/>
    </source>
</evidence>
<keyword evidence="4 6" id="KW-0949">S-adenosyl-L-methionine</keyword>
<dbReference type="PANTHER" id="PTHR22807:SF61">
    <property type="entry name" value="NOL1_NOP2_SUN FAMILY PROTEIN _ ANTITERMINATION NUSB DOMAIN-CONTAINING PROTEIN"/>
    <property type="match status" value="1"/>
</dbReference>
<dbReference type="CDD" id="cd02440">
    <property type="entry name" value="AdoMet_MTases"/>
    <property type="match status" value="1"/>
</dbReference>
<keyword evidence="2 6" id="KW-0489">Methyltransferase</keyword>
<dbReference type="PROSITE" id="PS01153">
    <property type="entry name" value="NOL1_NOP2_SUN"/>
    <property type="match status" value="1"/>
</dbReference>
<evidence type="ECO:0000313" key="8">
    <source>
        <dbReference type="EMBL" id="RWY45567.1"/>
    </source>
</evidence>
<keyword evidence="9" id="KW-1185">Reference proteome</keyword>
<dbReference type="GO" id="GO:0003723">
    <property type="term" value="F:RNA binding"/>
    <property type="evidence" value="ECO:0007669"/>
    <property type="project" value="UniProtKB-UniRule"/>
</dbReference>
<organism evidence="8 9">
    <name type="scientific">Falsigemmobacter intermedius</name>
    <dbReference type="NCBI Taxonomy" id="1553448"/>
    <lineage>
        <taxon>Bacteria</taxon>
        <taxon>Pseudomonadati</taxon>
        <taxon>Pseudomonadota</taxon>
        <taxon>Alphaproteobacteria</taxon>
        <taxon>Rhodobacterales</taxon>
        <taxon>Paracoccaceae</taxon>
        <taxon>Falsigemmobacter</taxon>
    </lineage>
</organism>
<evidence type="ECO:0000259" key="7">
    <source>
        <dbReference type="PROSITE" id="PS51686"/>
    </source>
</evidence>
<dbReference type="PANTHER" id="PTHR22807">
    <property type="entry name" value="NOP2 YEAST -RELATED NOL1/NOP2/FMU SUN DOMAIN-CONTAINING"/>
    <property type="match status" value="1"/>
</dbReference>
<dbReference type="Pfam" id="PF01029">
    <property type="entry name" value="NusB"/>
    <property type="match status" value="1"/>
</dbReference>
<proteinExistence type="inferred from homology"/>
<dbReference type="OrthoDB" id="9810297at2"/>
<evidence type="ECO:0000256" key="2">
    <source>
        <dbReference type="ARBA" id="ARBA00022603"/>
    </source>
</evidence>